<evidence type="ECO:0008006" key="3">
    <source>
        <dbReference type="Google" id="ProtNLM"/>
    </source>
</evidence>
<name>A0A7X8TM47_9MICC</name>
<evidence type="ECO:0000313" key="1">
    <source>
        <dbReference type="EMBL" id="NLS10543.1"/>
    </source>
</evidence>
<comment type="caution">
    <text evidence="1">The sequence shown here is derived from an EMBL/GenBank/DDBJ whole genome shotgun (WGS) entry which is preliminary data.</text>
</comment>
<reference evidence="1 2" key="1">
    <citation type="submission" date="2020-04" db="EMBL/GenBank/DDBJ databases">
        <title>Nesterenkonia sp. nov., isolated from marine sediment.</title>
        <authorList>
            <person name="Zhang G."/>
        </authorList>
    </citation>
    <scope>NUCLEOTIDE SEQUENCE [LARGE SCALE GENOMIC DNA]</scope>
    <source>
        <strain evidence="1 2">MY13</strain>
    </source>
</reference>
<dbReference type="AlphaFoldDB" id="A0A7X8TM47"/>
<dbReference type="RefSeq" id="WP_168888026.1">
    <property type="nucleotide sequence ID" value="NZ_JABAHY010000011.1"/>
</dbReference>
<dbReference type="EMBL" id="JABAHY010000011">
    <property type="protein sequence ID" value="NLS10543.1"/>
    <property type="molecule type" value="Genomic_DNA"/>
</dbReference>
<gene>
    <name evidence="1" type="ORF">HGQ17_11185</name>
</gene>
<protein>
    <recommendedName>
        <fullName evidence="3">DUF559 domain-containing protein</fullName>
    </recommendedName>
</protein>
<evidence type="ECO:0000313" key="2">
    <source>
        <dbReference type="Proteomes" id="UP000523139"/>
    </source>
</evidence>
<keyword evidence="2" id="KW-1185">Reference proteome</keyword>
<dbReference type="Proteomes" id="UP000523139">
    <property type="component" value="Unassembled WGS sequence"/>
</dbReference>
<organism evidence="1 2">
    <name type="scientific">Nesterenkonia sedimenti</name>
    <dbReference type="NCBI Taxonomy" id="1463632"/>
    <lineage>
        <taxon>Bacteria</taxon>
        <taxon>Bacillati</taxon>
        <taxon>Actinomycetota</taxon>
        <taxon>Actinomycetes</taxon>
        <taxon>Micrococcales</taxon>
        <taxon>Micrococcaceae</taxon>
        <taxon>Nesterenkonia</taxon>
    </lineage>
</organism>
<sequence length="211" mass="23920">MSIPAISLEVPGVRLEDGGAVSVQVEPLPHVLVDTLPRLPRQEAVMVLDAVMAGNYVYGVRVGEEALDRAEEFLVRGLAEVWRRLRQFGDRRSESPGESRCRVLFDELGFEPPELQQVIHLPRIGSVRVDFWWDGVICEFDGMVKYTRGLTGQPAEETVRQEKLREDALRMLDYQVVRLTWADLDDLQVLGQKLIRAGVPHRAFQRFTAVA</sequence>
<proteinExistence type="predicted"/>
<accession>A0A7X8TM47</accession>